<evidence type="ECO:0000313" key="1">
    <source>
        <dbReference type="EMBL" id="JAD90915.1"/>
    </source>
</evidence>
<sequence>MTHALSALAVVVLYFQRNEYLQLNLLHQDFVA</sequence>
<organism evidence="1">
    <name type="scientific">Arundo donax</name>
    <name type="common">Giant reed</name>
    <name type="synonym">Donax arundinaceus</name>
    <dbReference type="NCBI Taxonomy" id="35708"/>
    <lineage>
        <taxon>Eukaryota</taxon>
        <taxon>Viridiplantae</taxon>
        <taxon>Streptophyta</taxon>
        <taxon>Embryophyta</taxon>
        <taxon>Tracheophyta</taxon>
        <taxon>Spermatophyta</taxon>
        <taxon>Magnoliopsida</taxon>
        <taxon>Liliopsida</taxon>
        <taxon>Poales</taxon>
        <taxon>Poaceae</taxon>
        <taxon>PACMAD clade</taxon>
        <taxon>Arundinoideae</taxon>
        <taxon>Arundineae</taxon>
        <taxon>Arundo</taxon>
    </lineage>
</organism>
<name>A0A0A9DZ11_ARUDO</name>
<accession>A0A0A9DZ11</accession>
<dbReference type="EMBL" id="GBRH01206980">
    <property type="protein sequence ID" value="JAD90915.1"/>
    <property type="molecule type" value="Transcribed_RNA"/>
</dbReference>
<proteinExistence type="predicted"/>
<reference evidence="1" key="2">
    <citation type="journal article" date="2015" name="Data Brief">
        <title>Shoot transcriptome of the giant reed, Arundo donax.</title>
        <authorList>
            <person name="Barrero R.A."/>
            <person name="Guerrero F.D."/>
            <person name="Moolhuijzen P."/>
            <person name="Goolsby J.A."/>
            <person name="Tidwell J."/>
            <person name="Bellgard S.E."/>
            <person name="Bellgard M.I."/>
        </authorList>
    </citation>
    <scope>NUCLEOTIDE SEQUENCE</scope>
    <source>
        <tissue evidence="1">Shoot tissue taken approximately 20 cm above the soil surface</tissue>
    </source>
</reference>
<protein>
    <submittedName>
        <fullName evidence="1">Uncharacterized protein</fullName>
    </submittedName>
</protein>
<dbReference type="AlphaFoldDB" id="A0A0A9DZ11"/>
<reference evidence="1" key="1">
    <citation type="submission" date="2014-09" db="EMBL/GenBank/DDBJ databases">
        <authorList>
            <person name="Magalhaes I.L.F."/>
            <person name="Oliveira U."/>
            <person name="Santos F.R."/>
            <person name="Vidigal T.H.D.A."/>
            <person name="Brescovit A.D."/>
            <person name="Santos A.J."/>
        </authorList>
    </citation>
    <scope>NUCLEOTIDE SEQUENCE</scope>
    <source>
        <tissue evidence="1">Shoot tissue taken approximately 20 cm above the soil surface</tissue>
    </source>
</reference>